<dbReference type="SUPFAM" id="SSF54762">
    <property type="entry name" value="Signal recognition particle alu RNA binding heterodimer, SRP9/14"/>
    <property type="match status" value="1"/>
</dbReference>
<organism evidence="12 13">
    <name type="scientific">Corvus moneduloides</name>
    <name type="common">New Caledonian crow</name>
    <dbReference type="NCBI Taxonomy" id="1196302"/>
    <lineage>
        <taxon>Eukaryota</taxon>
        <taxon>Metazoa</taxon>
        <taxon>Chordata</taxon>
        <taxon>Craniata</taxon>
        <taxon>Vertebrata</taxon>
        <taxon>Euteleostomi</taxon>
        <taxon>Archelosauria</taxon>
        <taxon>Archosauria</taxon>
        <taxon>Dinosauria</taxon>
        <taxon>Saurischia</taxon>
        <taxon>Theropoda</taxon>
        <taxon>Coelurosauria</taxon>
        <taxon>Aves</taxon>
        <taxon>Neognathae</taxon>
        <taxon>Neoaves</taxon>
        <taxon>Telluraves</taxon>
        <taxon>Australaves</taxon>
        <taxon>Passeriformes</taxon>
        <taxon>Corvoidea</taxon>
        <taxon>Corvidae</taxon>
        <taxon>Corvus</taxon>
    </lineage>
</organism>
<evidence type="ECO:0000256" key="3">
    <source>
        <dbReference type="ARBA" id="ARBA00017926"/>
    </source>
</evidence>
<evidence type="ECO:0000256" key="7">
    <source>
        <dbReference type="ARBA" id="ARBA00023135"/>
    </source>
</evidence>
<feature type="compositionally biased region" description="Basic and acidic residues" evidence="11">
    <location>
        <begin position="26"/>
        <end position="40"/>
    </location>
</feature>
<evidence type="ECO:0000256" key="1">
    <source>
        <dbReference type="ARBA" id="ARBA00004496"/>
    </source>
</evidence>
<proteinExistence type="inferred from homology"/>
<evidence type="ECO:0000256" key="5">
    <source>
        <dbReference type="ARBA" id="ARBA00022553"/>
    </source>
</evidence>
<comment type="similarity">
    <text evidence="2 10">Belongs to the SRP14 family.</text>
</comment>
<dbReference type="Pfam" id="PF02290">
    <property type="entry name" value="SRP14"/>
    <property type="match status" value="1"/>
</dbReference>
<accession>A0A8U7P0X0</accession>
<feature type="compositionally biased region" description="Basic residues" evidence="11">
    <location>
        <begin position="41"/>
        <end position="51"/>
    </location>
</feature>
<sequence length="266" mass="28850">MVLLESEQVRGRGPPGTGASPVCRRGGRDRTSEGERERGALRKVPRRRRARAGPGGVGATAGEGSGASAAVAGGSGSARQEGRGRGRSGGLRARGRSQNRGPGRPRLGPRVLQLQRGESREFAFPRRCLPRAGDRPGRGRRCAGGRARRSCGGSQPRARLFLLQFLTELTRLFQKCRTSGSVFITLKKYDGRTKPVPRKGHVESFEPADNKCLLRATDGKKKISTVVSSKEVNKFQMAYSNLLRANMDGLKKKDKKSKAKKSKAMQ</sequence>
<evidence type="ECO:0000256" key="6">
    <source>
        <dbReference type="ARBA" id="ARBA00022884"/>
    </source>
</evidence>
<keyword evidence="8 10" id="KW-0687">Ribonucleoprotein</keyword>
<feature type="compositionally biased region" description="Low complexity" evidence="11">
    <location>
        <begin position="96"/>
        <end position="116"/>
    </location>
</feature>
<keyword evidence="6 10" id="KW-0694">RNA-binding</keyword>
<dbReference type="PANTHER" id="PTHR12013">
    <property type="entry name" value="SIGNAL RECOGNITION PARTICLE 14 KD PROTEIN"/>
    <property type="match status" value="1"/>
</dbReference>
<feature type="compositionally biased region" description="Gly residues" evidence="11">
    <location>
        <begin position="53"/>
        <end position="65"/>
    </location>
</feature>
<dbReference type="GO" id="GO:0008312">
    <property type="term" value="F:7S RNA binding"/>
    <property type="evidence" value="ECO:0007669"/>
    <property type="project" value="UniProtKB-UniRule"/>
</dbReference>
<name>A0A8U7P0X0_CORMO</name>
<dbReference type="Ensembl" id="ENSCMUT00000031276.1">
    <property type="protein sequence ID" value="ENSCMUP00000030228.1"/>
    <property type="gene ID" value="ENSCMUG00000016634.2"/>
</dbReference>
<dbReference type="InterPro" id="IPR009018">
    <property type="entry name" value="Signal_recog_particle_SRP9/14"/>
</dbReference>
<keyword evidence="13" id="KW-1185">Reference proteome</keyword>
<evidence type="ECO:0000256" key="8">
    <source>
        <dbReference type="ARBA" id="ARBA00023274"/>
    </source>
</evidence>
<dbReference type="InterPro" id="IPR003210">
    <property type="entry name" value="Signal_recog_particle_SRP14"/>
</dbReference>
<gene>
    <name evidence="12" type="primary">SRP14</name>
</gene>
<evidence type="ECO:0000256" key="10">
    <source>
        <dbReference type="RuleBase" id="RU368100"/>
    </source>
</evidence>
<feature type="compositionally biased region" description="Basic residues" evidence="11">
    <location>
        <begin position="138"/>
        <end position="149"/>
    </location>
</feature>
<reference evidence="12" key="3">
    <citation type="submission" date="2025-09" db="UniProtKB">
        <authorList>
            <consortium name="Ensembl"/>
        </authorList>
    </citation>
    <scope>IDENTIFICATION</scope>
</reference>
<feature type="region of interest" description="Disordered" evidence="11">
    <location>
        <begin position="247"/>
        <end position="266"/>
    </location>
</feature>
<dbReference type="GO" id="GO:0030942">
    <property type="term" value="F:endoplasmic reticulum signal peptide binding"/>
    <property type="evidence" value="ECO:0007669"/>
    <property type="project" value="UniProtKB-UniRule"/>
</dbReference>
<feature type="region of interest" description="Disordered" evidence="11">
    <location>
        <begin position="1"/>
        <end position="153"/>
    </location>
</feature>
<evidence type="ECO:0000256" key="9">
    <source>
        <dbReference type="ARBA" id="ARBA00045462"/>
    </source>
</evidence>
<evidence type="ECO:0000256" key="4">
    <source>
        <dbReference type="ARBA" id="ARBA00022490"/>
    </source>
</evidence>
<comment type="function">
    <text evidence="9 10">Component of the signal recognition particle (SRP) complex, a ribonucleoprotein complex that mediates the cotranslational targeting of secretory and membrane proteins to the endoplasmic reticulum (ER). SRP9 together with SRP14 and the Alu portion of the SRP RNA, constitutes the elongation arrest domain of SRP. The complex of SRP9 and SRP14 is required for SRP RNA binding.</text>
</comment>
<comment type="subcellular location">
    <subcellularLocation>
        <location evidence="1 10">Cytoplasm</location>
    </subcellularLocation>
</comment>
<dbReference type="Proteomes" id="UP000694553">
    <property type="component" value="Unassembled WGS sequence"/>
</dbReference>
<evidence type="ECO:0000256" key="11">
    <source>
        <dbReference type="SAM" id="MobiDB-lite"/>
    </source>
</evidence>
<comment type="subunit">
    <text evidence="10">Heterodimer with SRP9; binds RNA as heterodimer. Component of a signal recognition particle (SRP) complex that consists of a 7SL RNA molecule of 300 nucleotides and six protein subunits: SRP72, SRP68, SRP54, SRP19, SRP14 and SRP9.</text>
</comment>
<reference evidence="12" key="2">
    <citation type="submission" date="2025-08" db="UniProtKB">
        <authorList>
            <consortium name="Ensembl"/>
        </authorList>
    </citation>
    <scope>IDENTIFICATION</scope>
</reference>
<dbReference type="GO" id="GO:0006614">
    <property type="term" value="P:SRP-dependent cotranslational protein targeting to membrane"/>
    <property type="evidence" value="ECO:0007669"/>
    <property type="project" value="UniProtKB-UniRule"/>
</dbReference>
<dbReference type="AlphaFoldDB" id="A0A8U7P0X0"/>
<reference evidence="13" key="1">
    <citation type="submission" date="2019-10" db="EMBL/GenBank/DDBJ databases">
        <title>Corvus moneduloides (New Caledonian crow) genome, bCorMon1, primary haplotype.</title>
        <authorList>
            <person name="Rutz C."/>
            <person name="Fungtammasan C."/>
            <person name="Mountcastle J."/>
            <person name="Formenti G."/>
            <person name="Chow W."/>
            <person name="Howe K."/>
            <person name="Steele M.P."/>
            <person name="Fernandes J."/>
            <person name="Gilbert M.T.P."/>
            <person name="Fedrigo O."/>
            <person name="Jarvis E.D."/>
            <person name="Gemmell N."/>
        </authorList>
    </citation>
    <scope>NUCLEOTIDE SEQUENCE [LARGE SCALE GENOMIC DNA]</scope>
</reference>
<dbReference type="Gene3D" id="3.30.720.10">
    <property type="entry name" value="Signal recognition particle alu RNA binding heterodimer, srp9/1"/>
    <property type="match status" value="1"/>
</dbReference>
<evidence type="ECO:0000313" key="13">
    <source>
        <dbReference type="Proteomes" id="UP000694553"/>
    </source>
</evidence>
<evidence type="ECO:0000313" key="12">
    <source>
        <dbReference type="Ensembl" id="ENSCMUP00000030228.1"/>
    </source>
</evidence>
<dbReference type="GO" id="GO:0005786">
    <property type="term" value="C:signal recognition particle, endoplasmic reticulum targeting"/>
    <property type="evidence" value="ECO:0007669"/>
    <property type="project" value="UniProtKB-UniRule"/>
</dbReference>
<keyword evidence="7 10" id="KW-0733">Signal recognition particle</keyword>
<evidence type="ECO:0000256" key="2">
    <source>
        <dbReference type="ARBA" id="ARBA00010349"/>
    </source>
</evidence>
<keyword evidence="4 10" id="KW-0963">Cytoplasm</keyword>
<protein>
    <recommendedName>
        <fullName evidence="3 10">Signal recognition particle 14 kDa protein</fullName>
        <shortName evidence="10">SRP14</shortName>
    </recommendedName>
</protein>
<feature type="compositionally biased region" description="Basic residues" evidence="11">
    <location>
        <begin position="252"/>
        <end position="266"/>
    </location>
</feature>
<dbReference type="FunFam" id="3.30.720.10:FF:000002">
    <property type="entry name" value="signal recognition particle 14 kDa protein-like"/>
    <property type="match status" value="1"/>
</dbReference>
<dbReference type="GO" id="GO:0005829">
    <property type="term" value="C:cytosol"/>
    <property type="evidence" value="ECO:0007669"/>
    <property type="project" value="UniProtKB-ARBA"/>
</dbReference>
<keyword evidence="5" id="KW-0597">Phosphoprotein</keyword>